<keyword evidence="6 12" id="KW-0067">ATP-binding</keyword>
<feature type="domain" description="Histidine kinase" evidence="9">
    <location>
        <begin position="450"/>
        <end position="633"/>
    </location>
</feature>
<keyword evidence="5" id="KW-0418">Kinase</keyword>
<dbReference type="PROSITE" id="PS50112">
    <property type="entry name" value="PAS"/>
    <property type="match status" value="1"/>
</dbReference>
<dbReference type="SUPFAM" id="SSF55785">
    <property type="entry name" value="PYP-like sensor domain (PAS domain)"/>
    <property type="match status" value="1"/>
</dbReference>
<dbReference type="PANTHER" id="PTHR43065:SF46">
    <property type="entry name" value="C4-DICARBOXYLATE TRANSPORT SENSOR PROTEIN DCTB"/>
    <property type="match status" value="1"/>
</dbReference>
<keyword evidence="4" id="KW-0547">Nucleotide-binding</keyword>
<dbReference type="GO" id="GO:0005524">
    <property type="term" value="F:ATP binding"/>
    <property type="evidence" value="ECO:0007669"/>
    <property type="project" value="UniProtKB-KW"/>
</dbReference>
<dbReference type="SMART" id="SM00091">
    <property type="entry name" value="PAS"/>
    <property type="match status" value="1"/>
</dbReference>
<accession>A0ABT3ZW49</accession>
<reference evidence="12 13" key="1">
    <citation type="submission" date="2022-11" db="EMBL/GenBank/DDBJ databases">
        <title>Minimal conservation of predation-associated metabolite biosynthetic gene clusters underscores biosynthetic potential of Myxococcota including descriptions for ten novel species: Archangium lansinium sp. nov., Myxococcus landrumus sp. nov., Nannocystis bai.</title>
        <authorList>
            <person name="Ahearne A."/>
            <person name="Stevens C."/>
            <person name="Phillips K."/>
        </authorList>
    </citation>
    <scope>NUCLEOTIDE SEQUENCE [LARGE SCALE GENOMIC DNA]</scope>
    <source>
        <strain evidence="12 13">MIWBW</strain>
    </source>
</reference>
<dbReference type="PROSITE" id="PS50113">
    <property type="entry name" value="PAC"/>
    <property type="match status" value="1"/>
</dbReference>
<evidence type="ECO:0000256" key="8">
    <source>
        <dbReference type="SAM" id="Phobius"/>
    </source>
</evidence>
<evidence type="ECO:0000256" key="7">
    <source>
        <dbReference type="ARBA" id="ARBA00023012"/>
    </source>
</evidence>
<evidence type="ECO:0000313" key="12">
    <source>
        <dbReference type="EMBL" id="MCY1072937.1"/>
    </source>
</evidence>
<evidence type="ECO:0000313" key="13">
    <source>
        <dbReference type="Proteomes" id="UP001207654"/>
    </source>
</evidence>
<dbReference type="Gene3D" id="3.30.450.20">
    <property type="entry name" value="PAS domain"/>
    <property type="match status" value="1"/>
</dbReference>
<evidence type="ECO:0000256" key="3">
    <source>
        <dbReference type="ARBA" id="ARBA00022679"/>
    </source>
</evidence>
<feature type="domain" description="PAS" evidence="10">
    <location>
        <begin position="227"/>
        <end position="262"/>
    </location>
</feature>
<keyword evidence="3" id="KW-0808">Transferase</keyword>
<keyword evidence="8" id="KW-0472">Membrane</keyword>
<dbReference type="InterPro" id="IPR035965">
    <property type="entry name" value="PAS-like_dom_sf"/>
</dbReference>
<dbReference type="PANTHER" id="PTHR43065">
    <property type="entry name" value="SENSOR HISTIDINE KINASE"/>
    <property type="match status" value="1"/>
</dbReference>
<dbReference type="CDD" id="cd00130">
    <property type="entry name" value="PAS"/>
    <property type="match status" value="1"/>
</dbReference>
<dbReference type="Proteomes" id="UP001207654">
    <property type="component" value="Unassembled WGS sequence"/>
</dbReference>
<comment type="caution">
    <text evidence="12">The sequence shown here is derived from an EMBL/GenBank/DDBJ whole genome shotgun (WGS) entry which is preliminary data.</text>
</comment>
<dbReference type="InterPro" id="IPR000014">
    <property type="entry name" value="PAS"/>
</dbReference>
<dbReference type="SUPFAM" id="SSF55874">
    <property type="entry name" value="ATPase domain of HSP90 chaperone/DNA topoisomerase II/histidine kinase"/>
    <property type="match status" value="1"/>
</dbReference>
<dbReference type="SMART" id="SM00387">
    <property type="entry name" value="HATPase_c"/>
    <property type="match status" value="1"/>
</dbReference>
<name>A0ABT3ZW49_9BACT</name>
<proteinExistence type="predicted"/>
<dbReference type="InterPro" id="IPR000700">
    <property type="entry name" value="PAS-assoc_C"/>
</dbReference>
<sequence>MSSMSTTRVARAQGVGGLESPGQSFARARGTVRLLAWLDAFLAESLRRGPAEELGRSRVLAGANVVLLLCSLLFLLYVPRTGFPLSLALVGVACAGGFAASLVLLRRGTSLRLPGMLLCAILTGGFLAAGLLMPDPHVGTHAICMLIPILSVYLLGPRTGFIFAALGALGVGGVLPLWHRVEGGLWARSLFAALFILGAWALSWLILAARDQANSALVRALRSLRENESKLTSLLENTEDIVCSVDADGRLIAANPALEEMYRELIGAELSPGDPLFPEHSPERLRRRWREASAQVLAGKRVRFEASPSRLKRPRVLDISLNPVFDVSGGRVVGMTVFGRDITDRKEAEARLGEMHRSLLDVSRQAGMAEMATGVLHNVGNALNSVNVSVNVLAERLHQSRLPGLKKAMDLMASHAADLGAFLTTDGRGKQLPSYLQALASQLLGEREELLDEVRTLQKSVEHIKSVVSMQQEHARFSGVVERLELTALLDDALRLQAVSFERLGIQVRRDYLEGHHLVKVDRHKLLQILLNLLSNARQALVESGRADKQLTIRVERMVAERLRIAVQDNGVGISPEDAPRLFTQGFTTKKDGHGFGLHISALAAAEMDAFLSCTSEGRGQGATFTIDLPISGEENRA</sequence>
<dbReference type="PRINTS" id="PR00344">
    <property type="entry name" value="BCTRLSENSOR"/>
</dbReference>
<dbReference type="InterPro" id="IPR003594">
    <property type="entry name" value="HATPase_dom"/>
</dbReference>
<evidence type="ECO:0000259" key="11">
    <source>
        <dbReference type="PROSITE" id="PS50113"/>
    </source>
</evidence>
<feature type="domain" description="PAC" evidence="11">
    <location>
        <begin position="300"/>
        <end position="354"/>
    </location>
</feature>
<feature type="transmembrane region" description="Helical" evidence="8">
    <location>
        <begin position="185"/>
        <end position="209"/>
    </location>
</feature>
<dbReference type="Pfam" id="PF02518">
    <property type="entry name" value="HATPase_c"/>
    <property type="match status" value="1"/>
</dbReference>
<keyword evidence="7" id="KW-0902">Two-component regulatory system</keyword>
<dbReference type="RefSeq" id="WP_267531959.1">
    <property type="nucleotide sequence ID" value="NZ_JAPNKA010000001.1"/>
</dbReference>
<keyword evidence="8" id="KW-1133">Transmembrane helix</keyword>
<dbReference type="EC" id="2.7.13.3" evidence="2"/>
<evidence type="ECO:0000256" key="6">
    <source>
        <dbReference type="ARBA" id="ARBA00022840"/>
    </source>
</evidence>
<organism evidence="12 13">
    <name type="scientific">Archangium lansingense</name>
    <dbReference type="NCBI Taxonomy" id="2995310"/>
    <lineage>
        <taxon>Bacteria</taxon>
        <taxon>Pseudomonadati</taxon>
        <taxon>Myxococcota</taxon>
        <taxon>Myxococcia</taxon>
        <taxon>Myxococcales</taxon>
        <taxon>Cystobacterineae</taxon>
        <taxon>Archangiaceae</taxon>
        <taxon>Archangium</taxon>
    </lineage>
</organism>
<dbReference type="InterPro" id="IPR005467">
    <property type="entry name" value="His_kinase_dom"/>
</dbReference>
<feature type="transmembrane region" description="Helical" evidence="8">
    <location>
        <begin position="161"/>
        <end position="179"/>
    </location>
</feature>
<comment type="catalytic activity">
    <reaction evidence="1">
        <text>ATP + protein L-histidine = ADP + protein N-phospho-L-histidine.</text>
        <dbReference type="EC" id="2.7.13.3"/>
    </reaction>
</comment>
<feature type="transmembrane region" description="Helical" evidence="8">
    <location>
        <begin position="111"/>
        <end position="132"/>
    </location>
</feature>
<dbReference type="PROSITE" id="PS50109">
    <property type="entry name" value="HIS_KIN"/>
    <property type="match status" value="1"/>
</dbReference>
<evidence type="ECO:0000259" key="10">
    <source>
        <dbReference type="PROSITE" id="PS50112"/>
    </source>
</evidence>
<keyword evidence="13" id="KW-1185">Reference proteome</keyword>
<dbReference type="Gene3D" id="3.30.565.10">
    <property type="entry name" value="Histidine kinase-like ATPase, C-terminal domain"/>
    <property type="match status" value="1"/>
</dbReference>
<evidence type="ECO:0000259" key="9">
    <source>
        <dbReference type="PROSITE" id="PS50109"/>
    </source>
</evidence>
<dbReference type="InterPro" id="IPR004358">
    <property type="entry name" value="Sig_transdc_His_kin-like_C"/>
</dbReference>
<dbReference type="EMBL" id="JAPNKA010000001">
    <property type="protein sequence ID" value="MCY1072937.1"/>
    <property type="molecule type" value="Genomic_DNA"/>
</dbReference>
<evidence type="ECO:0000256" key="4">
    <source>
        <dbReference type="ARBA" id="ARBA00022741"/>
    </source>
</evidence>
<dbReference type="Pfam" id="PF08448">
    <property type="entry name" value="PAS_4"/>
    <property type="match status" value="1"/>
</dbReference>
<keyword evidence="8" id="KW-0812">Transmembrane</keyword>
<gene>
    <name evidence="12" type="ORF">OV287_00445</name>
</gene>
<protein>
    <recommendedName>
        <fullName evidence="2">histidine kinase</fullName>
        <ecNumber evidence="2">2.7.13.3</ecNumber>
    </recommendedName>
</protein>
<evidence type="ECO:0000256" key="1">
    <source>
        <dbReference type="ARBA" id="ARBA00000085"/>
    </source>
</evidence>
<dbReference type="InterPro" id="IPR036890">
    <property type="entry name" value="HATPase_C_sf"/>
</dbReference>
<evidence type="ECO:0000256" key="2">
    <source>
        <dbReference type="ARBA" id="ARBA00012438"/>
    </source>
</evidence>
<feature type="transmembrane region" description="Helical" evidence="8">
    <location>
        <begin position="83"/>
        <end position="104"/>
    </location>
</feature>
<evidence type="ECO:0000256" key="5">
    <source>
        <dbReference type="ARBA" id="ARBA00022777"/>
    </source>
</evidence>
<dbReference type="InterPro" id="IPR013656">
    <property type="entry name" value="PAS_4"/>
</dbReference>
<dbReference type="NCBIfam" id="TIGR00229">
    <property type="entry name" value="sensory_box"/>
    <property type="match status" value="1"/>
</dbReference>
<feature type="transmembrane region" description="Helical" evidence="8">
    <location>
        <begin position="57"/>
        <end position="77"/>
    </location>
</feature>
<dbReference type="Gene3D" id="1.10.287.130">
    <property type="match status" value="1"/>
</dbReference>